<dbReference type="Gene3D" id="2.40.70.10">
    <property type="entry name" value="Acid Proteases"/>
    <property type="match status" value="2"/>
</dbReference>
<dbReference type="PANTHER" id="PTHR13683:SF871">
    <property type="entry name" value="OS06G0717900 PROTEIN"/>
    <property type="match status" value="1"/>
</dbReference>
<sequence length="604" mass="63994">MARSNKKFLVVAVGVAVAAFVVAGAEASGIGFDLHHRSSSVVRQWAEARGYPLDAPWPDHGSPEYYQELSRHDRALFARRGLAGADGLVAFAPSNATFQFTSLGFLHYAFVTVGTPKSAFLVALDTGSDLFWVPCDCQQCAPLDILNSTLGVNLQPYSPRLSSTSKPVTCAHKLCDRPNACAGNATSSCPYGIRYVSANTSSSGVLVEDLLYFTGEGPDGDAGKALQASIVFGCGQVQTGLFLRGGAPDGLLGLGMEKISVPSALTTSGLVSSDSFSMCFADDGAGRLNFGDAGSTGQSETPFLVSTIQLSSHSLNVAFRFRPSYNVSFTSINVGTDSSPAAFTAIMDSGTSFTYLNEPEYSTLAKSFNSQVQEKRTNFNSSGSTIPFEYCYAFRCHISPLTSFAWVALTYCSNDQKDPLIPTVSLTTKGGADFPVLNPLVVLGSKNSNGQVRTVGYCLAIIKNDITVNIIGQNFMTGLKVVFNREKSVLGWQEFDCKQMRFSVDNQIQVILAFQTESETLTRATTPFPDAGNKNAAATATPDAGSPPPRAAPAPLKPKENDGNTTFPDAAPVPPRPRSASSGHAACKLGGLSLLLPFLIAALV</sequence>
<comment type="subcellular location">
    <subcellularLocation>
        <location evidence="1">Cell membrane</location>
        <topology evidence="1">Lipid-anchor</topology>
    </subcellularLocation>
</comment>
<accession>A0A5J9T8D3</accession>
<evidence type="ECO:0000256" key="9">
    <source>
        <dbReference type="ARBA" id="ARBA00023180"/>
    </source>
</evidence>
<dbReference type="GO" id="GO:0005886">
    <property type="term" value="C:plasma membrane"/>
    <property type="evidence" value="ECO:0007669"/>
    <property type="project" value="UniProtKB-SubCell"/>
</dbReference>
<dbReference type="Pfam" id="PF14543">
    <property type="entry name" value="TAXi_N"/>
    <property type="match status" value="1"/>
</dbReference>
<dbReference type="FunFam" id="2.40.70.10:FF:000012">
    <property type="entry name" value="Aspartyl protease family protein 1"/>
    <property type="match status" value="1"/>
</dbReference>
<feature type="region of interest" description="Disordered" evidence="13">
    <location>
        <begin position="524"/>
        <end position="584"/>
    </location>
</feature>
<keyword evidence="10" id="KW-0449">Lipoprotein</keyword>
<dbReference type="AlphaFoldDB" id="A0A5J9T8D3"/>
<dbReference type="InterPro" id="IPR032861">
    <property type="entry name" value="TAXi_N"/>
</dbReference>
<dbReference type="Proteomes" id="UP000324897">
    <property type="component" value="Chromosome 3"/>
</dbReference>
<evidence type="ECO:0000256" key="12">
    <source>
        <dbReference type="RuleBase" id="RU000454"/>
    </source>
</evidence>
<feature type="signal peptide" evidence="14">
    <location>
        <begin position="1"/>
        <end position="27"/>
    </location>
</feature>
<keyword evidence="9" id="KW-0325">Glycoprotein</keyword>
<evidence type="ECO:0000256" key="1">
    <source>
        <dbReference type="ARBA" id="ARBA00004193"/>
    </source>
</evidence>
<feature type="non-terminal residue" evidence="16">
    <location>
        <position position="1"/>
    </location>
</feature>
<dbReference type="InterPro" id="IPR021109">
    <property type="entry name" value="Peptidase_aspartic_dom_sf"/>
</dbReference>
<gene>
    <name evidence="16" type="ORF">EJB05_40941</name>
</gene>
<feature type="domain" description="Peptidase A1" evidence="15">
    <location>
        <begin position="107"/>
        <end position="493"/>
    </location>
</feature>
<comment type="similarity">
    <text evidence="2 12">Belongs to the peptidase A1 family.</text>
</comment>
<dbReference type="InterPro" id="IPR001969">
    <property type="entry name" value="Aspartic_peptidase_AS"/>
</dbReference>
<organism evidence="16 17">
    <name type="scientific">Eragrostis curvula</name>
    <name type="common">weeping love grass</name>
    <dbReference type="NCBI Taxonomy" id="38414"/>
    <lineage>
        <taxon>Eukaryota</taxon>
        <taxon>Viridiplantae</taxon>
        <taxon>Streptophyta</taxon>
        <taxon>Embryophyta</taxon>
        <taxon>Tracheophyta</taxon>
        <taxon>Spermatophyta</taxon>
        <taxon>Magnoliopsida</taxon>
        <taxon>Liliopsida</taxon>
        <taxon>Poales</taxon>
        <taxon>Poaceae</taxon>
        <taxon>PACMAD clade</taxon>
        <taxon>Chloridoideae</taxon>
        <taxon>Eragrostideae</taxon>
        <taxon>Eragrostidinae</taxon>
        <taxon>Eragrostis</taxon>
    </lineage>
</organism>
<keyword evidence="4 12" id="KW-0645">Protease</keyword>
<dbReference type="GO" id="GO:0006508">
    <property type="term" value="P:proteolysis"/>
    <property type="evidence" value="ECO:0007669"/>
    <property type="project" value="UniProtKB-KW"/>
</dbReference>
<evidence type="ECO:0000313" key="16">
    <source>
        <dbReference type="EMBL" id="TVU07579.1"/>
    </source>
</evidence>
<keyword evidence="17" id="KW-1185">Reference proteome</keyword>
<evidence type="ECO:0000256" key="11">
    <source>
        <dbReference type="PIRSR" id="PIRSR601461-1"/>
    </source>
</evidence>
<evidence type="ECO:0000256" key="10">
    <source>
        <dbReference type="ARBA" id="ARBA00023288"/>
    </source>
</evidence>
<dbReference type="SUPFAM" id="SSF50630">
    <property type="entry name" value="Acid proteases"/>
    <property type="match status" value="1"/>
</dbReference>
<protein>
    <recommendedName>
        <fullName evidence="15">Peptidase A1 domain-containing protein</fullName>
    </recommendedName>
</protein>
<feature type="chain" id="PRO_5023888367" description="Peptidase A1 domain-containing protein" evidence="14">
    <location>
        <begin position="28"/>
        <end position="604"/>
    </location>
</feature>
<evidence type="ECO:0000256" key="4">
    <source>
        <dbReference type="ARBA" id="ARBA00022670"/>
    </source>
</evidence>
<dbReference type="PROSITE" id="PS00141">
    <property type="entry name" value="ASP_PROTEASE"/>
    <property type="match status" value="1"/>
</dbReference>
<dbReference type="InterPro" id="IPR032799">
    <property type="entry name" value="TAXi_C"/>
</dbReference>
<evidence type="ECO:0000256" key="3">
    <source>
        <dbReference type="ARBA" id="ARBA00022475"/>
    </source>
</evidence>
<name>A0A5J9T8D3_9POAL</name>
<dbReference type="InterPro" id="IPR001461">
    <property type="entry name" value="Aspartic_peptidase_A1"/>
</dbReference>
<keyword evidence="3" id="KW-1003">Cell membrane</keyword>
<evidence type="ECO:0000256" key="14">
    <source>
        <dbReference type="SAM" id="SignalP"/>
    </source>
</evidence>
<feature type="active site" evidence="11">
    <location>
        <position position="348"/>
    </location>
</feature>
<keyword evidence="6 12" id="KW-0064">Aspartyl protease</keyword>
<keyword evidence="5 14" id="KW-0732">Signal</keyword>
<dbReference type="InterPro" id="IPR033121">
    <property type="entry name" value="PEPTIDASE_A1"/>
</dbReference>
<comment type="caution">
    <text evidence="16">The sequence shown here is derived from an EMBL/GenBank/DDBJ whole genome shotgun (WGS) entry which is preliminary data.</text>
</comment>
<evidence type="ECO:0000256" key="13">
    <source>
        <dbReference type="SAM" id="MobiDB-lite"/>
    </source>
</evidence>
<evidence type="ECO:0000256" key="5">
    <source>
        <dbReference type="ARBA" id="ARBA00022729"/>
    </source>
</evidence>
<evidence type="ECO:0000259" key="15">
    <source>
        <dbReference type="PROSITE" id="PS51767"/>
    </source>
</evidence>
<evidence type="ECO:0000313" key="17">
    <source>
        <dbReference type="Proteomes" id="UP000324897"/>
    </source>
</evidence>
<keyword evidence="7 12" id="KW-0378">Hydrolase</keyword>
<dbReference type="PRINTS" id="PR00792">
    <property type="entry name" value="PEPSIN"/>
</dbReference>
<keyword evidence="8" id="KW-0472">Membrane</keyword>
<evidence type="ECO:0000256" key="6">
    <source>
        <dbReference type="ARBA" id="ARBA00022750"/>
    </source>
</evidence>
<dbReference type="GO" id="GO:0004190">
    <property type="term" value="F:aspartic-type endopeptidase activity"/>
    <property type="evidence" value="ECO:0007669"/>
    <property type="project" value="UniProtKB-KW"/>
</dbReference>
<feature type="compositionally biased region" description="Pro residues" evidence="13">
    <location>
        <begin position="545"/>
        <end position="556"/>
    </location>
</feature>
<dbReference type="Pfam" id="PF14541">
    <property type="entry name" value="TAXi_C"/>
    <property type="match status" value="1"/>
</dbReference>
<dbReference type="Gramene" id="TVU07579">
    <property type="protein sequence ID" value="TVU07579"/>
    <property type="gene ID" value="EJB05_40941"/>
</dbReference>
<evidence type="ECO:0000256" key="8">
    <source>
        <dbReference type="ARBA" id="ARBA00023136"/>
    </source>
</evidence>
<proteinExistence type="inferred from homology"/>
<dbReference type="FunFam" id="2.40.70.10:FF:000014">
    <property type="entry name" value="Aspartyl protease family protein 1"/>
    <property type="match status" value="1"/>
</dbReference>
<evidence type="ECO:0000256" key="2">
    <source>
        <dbReference type="ARBA" id="ARBA00007447"/>
    </source>
</evidence>
<dbReference type="PANTHER" id="PTHR13683">
    <property type="entry name" value="ASPARTYL PROTEASES"/>
    <property type="match status" value="1"/>
</dbReference>
<dbReference type="EMBL" id="RWGY01000039">
    <property type="protein sequence ID" value="TVU07579.1"/>
    <property type="molecule type" value="Genomic_DNA"/>
</dbReference>
<reference evidence="16 17" key="1">
    <citation type="journal article" date="2019" name="Sci. Rep.">
        <title>A high-quality genome of Eragrostis curvula grass provides insights into Poaceae evolution and supports new strategies to enhance forage quality.</title>
        <authorList>
            <person name="Carballo J."/>
            <person name="Santos B.A.C.M."/>
            <person name="Zappacosta D."/>
            <person name="Garbus I."/>
            <person name="Selva J.P."/>
            <person name="Gallo C.A."/>
            <person name="Diaz A."/>
            <person name="Albertini E."/>
            <person name="Caccamo M."/>
            <person name="Echenique V."/>
        </authorList>
    </citation>
    <scope>NUCLEOTIDE SEQUENCE [LARGE SCALE GENOMIC DNA]</scope>
    <source>
        <strain evidence="17">cv. Victoria</strain>
        <tissue evidence="16">Leaf</tissue>
    </source>
</reference>
<evidence type="ECO:0000256" key="7">
    <source>
        <dbReference type="ARBA" id="ARBA00022801"/>
    </source>
</evidence>
<dbReference type="PROSITE" id="PS51767">
    <property type="entry name" value="PEPTIDASE_A1"/>
    <property type="match status" value="1"/>
</dbReference>
<dbReference type="OrthoDB" id="2747330at2759"/>
<feature type="active site" evidence="11">
    <location>
        <position position="125"/>
    </location>
</feature>